<dbReference type="GO" id="GO:0016301">
    <property type="term" value="F:kinase activity"/>
    <property type="evidence" value="ECO:0007669"/>
    <property type="project" value="UniProtKB-KW"/>
</dbReference>
<dbReference type="InterPro" id="IPR029056">
    <property type="entry name" value="Ribokinase-like"/>
</dbReference>
<dbReference type="EMBL" id="HF548286">
    <property type="protein sequence ID" value="CCO21166.1"/>
    <property type="molecule type" value="Genomic_DNA"/>
</dbReference>
<dbReference type="PANTHER" id="PTHR43320:SF2">
    <property type="entry name" value="2-DEHYDRO-3-DEOXYGLUCONOKINASE_2-DEHYDRO-3-DEOXYGALACTONOKINASE"/>
    <property type="match status" value="1"/>
</dbReference>
<dbReference type="PANTHER" id="PTHR43320">
    <property type="entry name" value="SUGAR KINASE"/>
    <property type="match status" value="1"/>
</dbReference>
<protein>
    <submittedName>
        <fullName evidence="5">Putative carbohydrate kinase</fullName>
    </submittedName>
</protein>
<dbReference type="Gene3D" id="3.40.1190.20">
    <property type="match status" value="1"/>
</dbReference>
<reference evidence="5" key="2">
    <citation type="journal article" date="2013" name="Biotechnol. Biofuels">
        <title>Mining for hemicellulases in the fungus-growing termite Pseudacanthotermes militaris using functional metagenomics.</title>
        <authorList>
            <person name="Bastien G."/>
            <person name="Arnal G."/>
            <person name="Bozonnet S."/>
            <person name="Laguerre S."/>
            <person name="Ferreira F."/>
            <person name="Faure R."/>
            <person name="Henrissat B."/>
            <person name="Lefevre F."/>
            <person name="Robe P."/>
            <person name="Bouchez O."/>
            <person name="Noirot C."/>
            <person name="Dumon C."/>
            <person name="O'Donohue M."/>
        </authorList>
    </citation>
    <scope>NUCLEOTIDE SEQUENCE</scope>
</reference>
<evidence type="ECO:0000256" key="3">
    <source>
        <dbReference type="ARBA" id="ARBA00022777"/>
    </source>
</evidence>
<reference evidence="5" key="1">
    <citation type="submission" date="2012-10" db="EMBL/GenBank/DDBJ databases">
        <authorList>
            <person name="Sandrine L."/>
        </authorList>
    </citation>
    <scope>NUCLEOTIDE SEQUENCE</scope>
</reference>
<accession>S0DDJ2</accession>
<proteinExistence type="inferred from homology"/>
<dbReference type="SUPFAM" id="SSF53613">
    <property type="entry name" value="Ribokinase-like"/>
    <property type="match status" value="1"/>
</dbReference>
<name>S0DDJ2_9ZZZZ</name>
<evidence type="ECO:0000256" key="2">
    <source>
        <dbReference type="ARBA" id="ARBA00022679"/>
    </source>
</evidence>
<evidence type="ECO:0000313" key="6">
    <source>
        <dbReference type="EMBL" id="CCO21131.1"/>
    </source>
</evidence>
<dbReference type="AlphaFoldDB" id="S0DDJ2"/>
<evidence type="ECO:0000256" key="1">
    <source>
        <dbReference type="ARBA" id="ARBA00010688"/>
    </source>
</evidence>
<keyword evidence="3 5" id="KW-0418">Kinase</keyword>
<dbReference type="InterPro" id="IPR052700">
    <property type="entry name" value="Carb_kinase_PfkB-like"/>
</dbReference>
<evidence type="ECO:0000313" key="7">
    <source>
        <dbReference type="EMBL" id="CCO21166.1"/>
    </source>
</evidence>
<dbReference type="EMBL" id="HF548280">
    <property type="protein sequence ID" value="CCO21027.1"/>
    <property type="molecule type" value="Genomic_DNA"/>
</dbReference>
<keyword evidence="2" id="KW-0808">Transferase</keyword>
<sequence length="382" mass="40938">MKVKKNARWALVVPTSMGVRLTSAQLGQPVQSATGLVMQATSAETNVASVSSYLGLPVKALTAFVKGSPIAAFIKSELRARGIEFEGPEVEQGGPWGYRHQINIADSGYGSRGPRVWNDRAGEVGRTLDAKNFNLDRLFEHEGVGILHLSGLIAALSPETGRFCVELARAAHKAGTLVSFDLNHRATFWEGREKELAGIFDGIAAETDILIGNEEDFQLALGIEGPAAGGEGLSTGMEGFRALIGNARKRYPRAGVFATTLREVISVNRHLWGAVLWTADCADMASGSADPDPAGCAPDHSGDGSWHTVAPREISVLDRIGGGDGFVGGMLYAILRGWEPEKWVQFGWATGALATTFFTDYAQPADESQVWSVWKGNARVLR</sequence>
<evidence type="ECO:0000259" key="4">
    <source>
        <dbReference type="Pfam" id="PF00294"/>
    </source>
</evidence>
<gene>
    <name evidence="5" type="ORF">BN138_215</name>
    <name evidence="6" type="ORF">BN138_319</name>
    <name evidence="7" type="ORF">BN138_354</name>
</gene>
<organism evidence="5">
    <name type="scientific">termite gut metagenome</name>
    <dbReference type="NCBI Taxonomy" id="433724"/>
    <lineage>
        <taxon>unclassified sequences</taxon>
        <taxon>metagenomes</taxon>
        <taxon>organismal metagenomes</taxon>
    </lineage>
</organism>
<evidence type="ECO:0000313" key="5">
    <source>
        <dbReference type="EMBL" id="CCO21027.1"/>
    </source>
</evidence>
<dbReference type="Pfam" id="PF00294">
    <property type="entry name" value="PfkB"/>
    <property type="match status" value="1"/>
</dbReference>
<dbReference type="InterPro" id="IPR011611">
    <property type="entry name" value="PfkB_dom"/>
</dbReference>
<dbReference type="EMBL" id="HF548285">
    <property type="protein sequence ID" value="CCO21131.1"/>
    <property type="molecule type" value="Genomic_DNA"/>
</dbReference>
<comment type="similarity">
    <text evidence="1">Belongs to the carbohydrate kinase PfkB family.</text>
</comment>
<feature type="domain" description="Carbohydrate kinase PfkB" evidence="4">
    <location>
        <begin position="302"/>
        <end position="356"/>
    </location>
</feature>